<name>A0A376CMR1_9CORY</name>
<dbReference type="AlphaFoldDB" id="A0A376CMR1"/>
<keyword evidence="2" id="KW-1185">Reference proteome</keyword>
<sequence>MNDTILRGKTVVSIAPNLPGPAAARELRMLGARVIKVESPAGDPMQSYSPEFYQWLNEGQEIITIDLRAGLGRLHQLLDDADVLITSSRTDSLKRLGLSPDEVHARHQHIGYVAIVGHNGDEANIPGHDLTYQAEASALVPGVLPRQLVADFAGAQRATSFALAAIYHNAHTGQGSFFEVSLAERAAWTNTAYRFGLTGPSGILGGNSAYYGMYQAADSTWIAVACLEPKFSTALREHVGISPTASEAEQKQSLADFFAAHPGSYWDHWALNHDLPIVALR</sequence>
<accession>A0A376CMR1</accession>
<dbReference type="InterPro" id="IPR023606">
    <property type="entry name" value="CoA-Trfase_III_dom_1_sf"/>
</dbReference>
<dbReference type="Pfam" id="PF02515">
    <property type="entry name" value="CoA_transf_3"/>
    <property type="match status" value="1"/>
</dbReference>
<dbReference type="SUPFAM" id="SSF89796">
    <property type="entry name" value="CoA-transferase family III (CaiB/BaiF)"/>
    <property type="match status" value="1"/>
</dbReference>
<reference evidence="1 2" key="1">
    <citation type="submission" date="2018-06" db="EMBL/GenBank/DDBJ databases">
        <authorList>
            <consortium name="Pathogen Informatics"/>
            <person name="Doyle S."/>
        </authorList>
    </citation>
    <scope>NUCLEOTIDE SEQUENCE [LARGE SCALE GENOMIC DNA]</scope>
    <source>
        <strain evidence="1 2">NCTC11862</strain>
    </source>
</reference>
<dbReference type="GO" id="GO:0016740">
    <property type="term" value="F:transferase activity"/>
    <property type="evidence" value="ECO:0007669"/>
    <property type="project" value="UniProtKB-KW"/>
</dbReference>
<evidence type="ECO:0000313" key="1">
    <source>
        <dbReference type="EMBL" id="STC69806.1"/>
    </source>
</evidence>
<dbReference type="GO" id="GO:0008111">
    <property type="term" value="F:alpha-methylacyl-CoA racemase activity"/>
    <property type="evidence" value="ECO:0007669"/>
    <property type="project" value="UniProtKB-EC"/>
</dbReference>
<dbReference type="EC" id="2.8.3.-" evidence="1"/>
<dbReference type="Proteomes" id="UP000254467">
    <property type="component" value="Unassembled WGS sequence"/>
</dbReference>
<organism evidence="1 2">
    <name type="scientific">Corynebacterium pilosum</name>
    <dbReference type="NCBI Taxonomy" id="35756"/>
    <lineage>
        <taxon>Bacteria</taxon>
        <taxon>Bacillati</taxon>
        <taxon>Actinomycetota</taxon>
        <taxon>Actinomycetes</taxon>
        <taxon>Mycobacteriales</taxon>
        <taxon>Corynebacteriaceae</taxon>
        <taxon>Corynebacterium</taxon>
    </lineage>
</organism>
<dbReference type="Gene3D" id="3.30.1540.10">
    <property type="entry name" value="formyl-coa transferase, domain 3"/>
    <property type="match status" value="1"/>
</dbReference>
<protein>
    <submittedName>
        <fullName evidence="1">2-methylacyl-CoA racemase</fullName>
        <ecNumber evidence="1">2.8.3.-</ecNumber>
        <ecNumber evidence="1">5.1.99.4</ecNumber>
    </submittedName>
</protein>
<proteinExistence type="predicted"/>
<gene>
    <name evidence="1" type="primary">caiB</name>
    <name evidence="1" type="ORF">NCTC11862_01605</name>
</gene>
<dbReference type="InterPro" id="IPR050509">
    <property type="entry name" value="CoA-transferase_III"/>
</dbReference>
<dbReference type="Gene3D" id="3.40.50.10540">
    <property type="entry name" value="Crotonobetainyl-coa:carnitine coa-transferase, domain 1"/>
    <property type="match status" value="1"/>
</dbReference>
<dbReference type="InterPro" id="IPR003673">
    <property type="entry name" value="CoA-Trfase_fam_III"/>
</dbReference>
<dbReference type="RefSeq" id="WP_018581421.1">
    <property type="nucleotide sequence ID" value="NZ_UFXQ01000001.1"/>
</dbReference>
<dbReference type="PANTHER" id="PTHR48228">
    <property type="entry name" value="SUCCINYL-COA--D-CITRAMALATE COA-TRANSFERASE"/>
    <property type="match status" value="1"/>
</dbReference>
<dbReference type="PANTHER" id="PTHR48228:SF5">
    <property type="entry name" value="ALPHA-METHYLACYL-COA RACEMASE"/>
    <property type="match status" value="1"/>
</dbReference>
<dbReference type="OrthoDB" id="9797653at2"/>
<dbReference type="EC" id="5.1.99.4" evidence="1"/>
<dbReference type="InterPro" id="IPR044855">
    <property type="entry name" value="CoA-Trfase_III_dom3_sf"/>
</dbReference>
<dbReference type="EMBL" id="UFXQ01000001">
    <property type="protein sequence ID" value="STC69806.1"/>
    <property type="molecule type" value="Genomic_DNA"/>
</dbReference>
<dbReference type="STRING" id="35756.GCA_001044155_02061"/>
<keyword evidence="1" id="KW-0413">Isomerase</keyword>
<keyword evidence="1" id="KW-0808">Transferase</keyword>
<evidence type="ECO:0000313" key="2">
    <source>
        <dbReference type="Proteomes" id="UP000254467"/>
    </source>
</evidence>